<feature type="region of interest" description="Disordered" evidence="1">
    <location>
        <begin position="682"/>
        <end position="705"/>
    </location>
</feature>
<dbReference type="GO" id="GO:0035361">
    <property type="term" value="C:Cul8-RING ubiquitin ligase complex"/>
    <property type="evidence" value="ECO:0007669"/>
    <property type="project" value="TreeGrafter"/>
</dbReference>
<feature type="region of interest" description="Disordered" evidence="1">
    <location>
        <begin position="281"/>
        <end position="342"/>
    </location>
</feature>
<feature type="compositionally biased region" description="Polar residues" evidence="1">
    <location>
        <begin position="400"/>
        <end position="413"/>
    </location>
</feature>
<feature type="compositionally biased region" description="Low complexity" evidence="1">
    <location>
        <begin position="619"/>
        <end position="640"/>
    </location>
</feature>
<dbReference type="STRING" id="1141098.A0A1Y2DYJ1"/>
<comment type="caution">
    <text evidence="2">The sequence shown here is derived from an EMBL/GenBank/DDBJ whole genome shotgun (WGS) entry which is preliminary data.</text>
</comment>
<feature type="region of interest" description="Disordered" evidence="1">
    <location>
        <begin position="394"/>
        <end position="423"/>
    </location>
</feature>
<dbReference type="PANTHER" id="PTHR28122">
    <property type="entry name" value="E3 UBIQUITIN-PROTEIN LIGASE SUBSTRATE RECEPTOR MMS22"/>
    <property type="match status" value="1"/>
</dbReference>
<evidence type="ECO:0000313" key="3">
    <source>
        <dbReference type="Proteomes" id="UP000193689"/>
    </source>
</evidence>
<feature type="compositionally biased region" description="Polar residues" evidence="1">
    <location>
        <begin position="249"/>
        <end position="263"/>
    </location>
</feature>
<name>A0A1Y2DYJ1_9PEZI</name>
<reference evidence="2 3" key="1">
    <citation type="submission" date="2016-07" db="EMBL/GenBank/DDBJ databases">
        <title>Pervasive Adenine N6-methylation of Active Genes in Fungi.</title>
        <authorList>
            <consortium name="DOE Joint Genome Institute"/>
            <person name="Mondo S.J."/>
            <person name="Dannebaum R.O."/>
            <person name="Kuo R.C."/>
            <person name="Labutti K."/>
            <person name="Haridas S."/>
            <person name="Kuo A."/>
            <person name="Salamov A."/>
            <person name="Ahrendt S.R."/>
            <person name="Lipzen A."/>
            <person name="Sullivan W."/>
            <person name="Andreopoulos W.B."/>
            <person name="Clum A."/>
            <person name="Lindquist E."/>
            <person name="Daum C."/>
            <person name="Ramamoorthy G.K."/>
            <person name="Gryganskyi A."/>
            <person name="Culley D."/>
            <person name="Magnuson J.K."/>
            <person name="James T.Y."/>
            <person name="O'Malley M.A."/>
            <person name="Stajich J.E."/>
            <person name="Spatafora J.W."/>
            <person name="Visel A."/>
            <person name="Grigoriev I.V."/>
        </authorList>
    </citation>
    <scope>NUCLEOTIDE SEQUENCE [LARGE SCALE GENOMIC DNA]</scope>
    <source>
        <strain evidence="2 3">CBS 129021</strain>
    </source>
</reference>
<feature type="compositionally biased region" description="Low complexity" evidence="1">
    <location>
        <begin position="90"/>
        <end position="99"/>
    </location>
</feature>
<dbReference type="GO" id="GO:0000724">
    <property type="term" value="P:double-strand break repair via homologous recombination"/>
    <property type="evidence" value="ECO:0007669"/>
    <property type="project" value="TreeGrafter"/>
</dbReference>
<accession>A0A1Y2DYJ1</accession>
<sequence>MATWKELGEVPDSDDESILNSEESQEPELPAASHDVHDVDDDPLTEAPITGNEDIWDVPRSSQDPDRKTTTSPASSNELPTATKLPPHSPNSSPLSSAPQVLDYDSVEGVQETGHIGPDKARSERDGSLSPSLRNVYPEAVVESGPNPLSIASRANSAEKAAVTSATRIHDLIPDELLAIQEVSQASRSLRPRKPIQEHPYQLESARYSNILKSHGVRPIRVALEEEARRRKAEEDSQEQDYDEDSQSTVKNSAQVETGESQNSLQEDFLDEHDELALYSPVRHPTSPHRHGMSFSDVLGSSQTDANEDLPSLDEIFQRRTKEKTMTYNKRRGSPKSSSKSKLLKLQANACFNKTASPTTQMPDLFAIPPSPPQTSPALLSMTSADRARLSRPAIASLTPKPSSTTVSQNQIPSPARQDQGAIDLTGIDDFDASSEVGMAVMNDSVDAAEDSESSSSQTNEIDAVLEAGRRIRGVLPASWLRLDRHVPRDRKQQNPQRRSPQHSPERFHRKGVAQRRQVLSKPSNNPFFFDDDSEDDETNLRNNNDSKSPEIPMFSIFDDDDDDDAGSVVEEDHIDRMLPGRKRVSSALDRQQPPKKRKKSQKTFQGQPGKRKWQTKITGLLGRSKSGTGSSKTTTGYSRNAREPSYPVPKTRMPRQATPPRLSIIDVVKPNAPPFIRIAARTANRRPDKGRSSPSSKHISLGTRKDNIDALGTLRSWKNGKIQSRIASTTALYHAQSSEPQPLQPISSNPIIQSSKSKPRPRAPAPVTVPVSRFSKSRKLVRQTNLDNFVAVEQDATSVNSPDAVAEPRPAPTRCLHIHRIGSGRAALRPAQLEVAGGDGINRYAFDAQKKLLDRLYRKTRKTLPAPADVRLEQIFRENPTSPVPRALEEQPQRDDRVQIAKSSPMKTRSRPRKRFQPRCIDTTAPQYTHANDPLPPSHEPSATLESVVLPKDSLKLVGLGPFGTHYTQHFEIFPLDSGVFFHASTIIGDGRLAKALEGKHLDELLSPRGHNVLALGDTVLRWGSWDAQTSSEMGILFDWVLDKLQPGQSSLETDFLTAVRAMDFALEYVQQYLSVPDSESGRHFAKRMLEVMPGFTERLMSLLGSLDSMARQPIEVLTRCTIIVMQTLRICEKLAVPESLQIEELLKKTCQQTVRMLLQMDLADIRRLYDDLQAASSRDRGIQNEQFSAVCWVVLVRTLQTARIPRAGFWDVVSTAMLTSDPASIVDARMLERLWRNLFTLLPLGEFDDAGVAVPGIRHTIPLEGWSLPQKLLSRVFELYKSNQRQSPGFNEYCRGIVSRCHYLVEQWGWRKCNGIVGTIFDFFASQKLSHLRNEEAYKSPQFLEDLAGTPSLMIMPEDRCFHIFLKLLALGIRRLRKFGLIKDMRNLVARVLPNHNRQYLKEDRVHKHELAALRNHHDLLCTLFWSAPADLRPSMQNIEKLIVPGSSHKEACLINLRAWNQLARFIVSSGGGMDTYKPFMQWQNNVFKQVLDQYSSAESDIQQQFLRLSKDVSSGVDHEMVKRVVNMNKQTATDVLHFSLKANLDVIRHAPSLAAASFVINTYQLFEVFTRFASPEPEFDWGTLQAAVDTVDEYLTRIEKFLGRQLTSSESADHWHGEDAISRLDRDIAKTFFPMAKRLFSSSIENKSLGSKNGRVRCIEQVVLVASRIVARFLDVGLSRLSNFFSPGKYCLFESLPDKLPLGSRRYLCLFVANLIDQEVTSFQDIRVIQIELLLCAIVKPFCALGYENQLVETMIRHGHEYLQDFNDVGIKIGISPDYNSNRDLFNHVITKMRQTLRNVNPSRNHELKAECSKAIRAAMEHMKQDLKSMTLDTAEHANYIQFMRSIISIIKTNDICPVDQYFYQISREYSPSAQDPGLHTATILSFGLKLEDGNTGAVSGLFFHLYFNFKLALSNDKLSEESAILVQGMRNPHVFSFVLNRMFPAIIQAAIRIPTAWLLMTVYVDALEQLLTESCVHREIGEESMPDVLTLLKSISTGIQHLRRLDIAHLQPEHLHIMTHMTKLVNLIGPSMEAYLCMKSVSQPGKALTKEINSFTDFTRSAADCLSETLGISSDAALPIQLSSSTLLGGIRHYKADPTLECNAQINNFVKEIMTDIPKNWVVKGSIATIRGPARPAAPSSTQSGMGTTVPVWNMRNLASDLYEQIMEWNADHDVSKDGKRTGRSNRKMMIQEEFLF</sequence>
<feature type="compositionally biased region" description="Polar residues" evidence="1">
    <location>
        <begin position="494"/>
        <end position="503"/>
    </location>
</feature>
<feature type="compositionally biased region" description="Basic and acidic residues" evidence="1">
    <location>
        <begin position="117"/>
        <end position="127"/>
    </location>
</feature>
<feature type="compositionally biased region" description="Polar residues" evidence="1">
    <location>
        <begin position="70"/>
        <end position="80"/>
    </location>
</feature>
<dbReference type="GeneID" id="63772198"/>
<dbReference type="InterPro" id="IPR019021">
    <property type="entry name" value="Mms22"/>
</dbReference>
<evidence type="ECO:0000313" key="2">
    <source>
        <dbReference type="EMBL" id="ORY64176.1"/>
    </source>
</evidence>
<evidence type="ECO:0000256" key="1">
    <source>
        <dbReference type="SAM" id="MobiDB-lite"/>
    </source>
</evidence>
<dbReference type="Proteomes" id="UP000193689">
    <property type="component" value="Unassembled WGS sequence"/>
</dbReference>
<dbReference type="GO" id="GO:0031297">
    <property type="term" value="P:replication fork processing"/>
    <property type="evidence" value="ECO:0007669"/>
    <property type="project" value="InterPro"/>
</dbReference>
<feature type="region of interest" description="Disordered" evidence="1">
    <location>
        <begin position="877"/>
        <end position="917"/>
    </location>
</feature>
<feature type="compositionally biased region" description="Acidic residues" evidence="1">
    <location>
        <begin position="236"/>
        <end position="246"/>
    </location>
</feature>
<feature type="compositionally biased region" description="Basic and acidic residues" evidence="1">
    <location>
        <begin position="888"/>
        <end position="900"/>
    </location>
</feature>
<dbReference type="PANTHER" id="PTHR28122:SF1">
    <property type="entry name" value="E3 UBIQUITIN-PROTEIN LIGASE SUBSTRATE RECEPTOR MMS22"/>
    <property type="match status" value="1"/>
</dbReference>
<feature type="region of interest" description="Disordered" evidence="1">
    <location>
        <begin position="228"/>
        <end position="263"/>
    </location>
</feature>
<dbReference type="OrthoDB" id="2386201at2759"/>
<feature type="compositionally biased region" description="Low complexity" evidence="1">
    <location>
        <begin position="741"/>
        <end position="757"/>
    </location>
</feature>
<proteinExistence type="predicted"/>
<organism evidence="2 3">
    <name type="scientific">Pseudomassariella vexata</name>
    <dbReference type="NCBI Taxonomy" id="1141098"/>
    <lineage>
        <taxon>Eukaryota</taxon>
        <taxon>Fungi</taxon>
        <taxon>Dikarya</taxon>
        <taxon>Ascomycota</taxon>
        <taxon>Pezizomycotina</taxon>
        <taxon>Sordariomycetes</taxon>
        <taxon>Xylariomycetidae</taxon>
        <taxon>Amphisphaeriales</taxon>
        <taxon>Pseudomassariaceae</taxon>
        <taxon>Pseudomassariella</taxon>
    </lineage>
</organism>
<feature type="compositionally biased region" description="Basic and acidic residues" evidence="1">
    <location>
        <begin position="484"/>
        <end position="493"/>
    </location>
</feature>
<gene>
    <name evidence="2" type="ORF">BCR38DRAFT_342972</name>
</gene>
<feature type="region of interest" description="Disordered" evidence="1">
    <location>
        <begin position="484"/>
        <end position="657"/>
    </location>
</feature>
<feature type="region of interest" description="Disordered" evidence="1">
    <location>
        <begin position="734"/>
        <end position="769"/>
    </location>
</feature>
<dbReference type="Pfam" id="PF09462">
    <property type="entry name" value="Mus7"/>
    <property type="match status" value="1"/>
</dbReference>
<dbReference type="RefSeq" id="XP_040715590.1">
    <property type="nucleotide sequence ID" value="XM_040855986.1"/>
</dbReference>
<dbReference type="GO" id="GO:0005634">
    <property type="term" value="C:nucleus"/>
    <property type="evidence" value="ECO:0007669"/>
    <property type="project" value="InterPro"/>
</dbReference>
<feature type="compositionally biased region" description="Basic and acidic residues" evidence="1">
    <location>
        <begin position="316"/>
        <end position="325"/>
    </location>
</feature>
<protein>
    <submittedName>
        <fullName evidence="2">Mus7/MMS22 family-domain-containing protein</fullName>
    </submittedName>
</protein>
<dbReference type="EMBL" id="MCFJ01000007">
    <property type="protein sequence ID" value="ORY64176.1"/>
    <property type="molecule type" value="Genomic_DNA"/>
</dbReference>
<keyword evidence="3" id="KW-1185">Reference proteome</keyword>
<dbReference type="InParanoid" id="A0A1Y2DYJ1"/>
<feature type="region of interest" description="Disordered" evidence="1">
    <location>
        <begin position="1"/>
        <end position="138"/>
    </location>
</feature>